<name>A0ABD5V1T3_9EURY</name>
<organism evidence="1 2">
    <name type="scientific">Halalkalicoccus tibetensis</name>
    <dbReference type="NCBI Taxonomy" id="175632"/>
    <lineage>
        <taxon>Archaea</taxon>
        <taxon>Methanobacteriati</taxon>
        <taxon>Methanobacteriota</taxon>
        <taxon>Stenosarchaea group</taxon>
        <taxon>Halobacteria</taxon>
        <taxon>Halobacteriales</taxon>
        <taxon>Halococcaceae</taxon>
        <taxon>Halalkalicoccus</taxon>
    </lineage>
</organism>
<gene>
    <name evidence="1" type="ORF">ACFQGH_09805</name>
</gene>
<dbReference type="AlphaFoldDB" id="A0ABD5V1T3"/>
<dbReference type="RefSeq" id="WP_340604011.1">
    <property type="nucleotide sequence ID" value="NZ_JBBMXV010000003.1"/>
</dbReference>
<keyword evidence="2" id="KW-1185">Reference proteome</keyword>
<evidence type="ECO:0000313" key="2">
    <source>
        <dbReference type="Proteomes" id="UP001596312"/>
    </source>
</evidence>
<dbReference type="InterPro" id="IPR007263">
    <property type="entry name" value="DCC1-like"/>
</dbReference>
<reference evidence="1 2" key="1">
    <citation type="journal article" date="2019" name="Int. J. Syst. Evol. Microbiol.">
        <title>The Global Catalogue of Microorganisms (GCM) 10K type strain sequencing project: providing services to taxonomists for standard genome sequencing and annotation.</title>
        <authorList>
            <consortium name="The Broad Institute Genomics Platform"/>
            <consortium name="The Broad Institute Genome Sequencing Center for Infectious Disease"/>
            <person name="Wu L."/>
            <person name="Ma J."/>
        </authorList>
    </citation>
    <scope>NUCLEOTIDE SEQUENCE [LARGE SCALE GENOMIC DNA]</scope>
    <source>
        <strain evidence="1 2">CGMCC 1.3240</strain>
    </source>
</reference>
<sequence length="119" mass="13582">MVAVRAPPRLVYDDDCGFCTWCAEYADSRGVFEPVGFSELSPDQRARLPNDYESCVHLLTDDAVYSCGHALEEILARMGAPERTVVKLLRLLPGHERTREPLYRVIAANRSLWGRFLRR</sequence>
<protein>
    <submittedName>
        <fullName evidence="1">Thiol-disulfide oxidoreductase DCC family protein</fullName>
    </submittedName>
</protein>
<evidence type="ECO:0000313" key="1">
    <source>
        <dbReference type="EMBL" id="MFC6905488.1"/>
    </source>
</evidence>
<accession>A0ABD5V1T3</accession>
<proteinExistence type="predicted"/>
<dbReference type="Proteomes" id="UP001596312">
    <property type="component" value="Unassembled WGS sequence"/>
</dbReference>
<dbReference type="EMBL" id="JBHSXQ010000003">
    <property type="protein sequence ID" value="MFC6905488.1"/>
    <property type="molecule type" value="Genomic_DNA"/>
</dbReference>
<dbReference type="Pfam" id="PF04134">
    <property type="entry name" value="DCC1-like"/>
    <property type="match status" value="1"/>
</dbReference>
<comment type="caution">
    <text evidence="1">The sequence shown here is derived from an EMBL/GenBank/DDBJ whole genome shotgun (WGS) entry which is preliminary data.</text>
</comment>